<dbReference type="InterPro" id="IPR032675">
    <property type="entry name" value="LRR_dom_sf"/>
</dbReference>
<reference evidence="1 2" key="1">
    <citation type="submission" date="2023-04" db="EMBL/GenBank/DDBJ databases">
        <title>Genome of Basidiobolus ranarum AG-B5.</title>
        <authorList>
            <person name="Stajich J.E."/>
            <person name="Carter-House D."/>
            <person name="Gryganskyi A."/>
        </authorList>
    </citation>
    <scope>NUCLEOTIDE SEQUENCE [LARGE SCALE GENOMIC DNA]</scope>
    <source>
        <strain evidence="1 2">AG-B5</strain>
    </source>
</reference>
<keyword evidence="2" id="KW-1185">Reference proteome</keyword>
<dbReference type="PANTHER" id="PTHR47679:SF2">
    <property type="entry name" value="C-TERMINAL OF ROC (COR) DOMAIN-CONTAINING PROTEIN"/>
    <property type="match status" value="1"/>
</dbReference>
<accession>A0ABR2WYU6</accession>
<gene>
    <name evidence="1" type="ORF">K7432_004050</name>
</gene>
<dbReference type="EMBL" id="JASJQH010000133">
    <property type="protein sequence ID" value="KAK9766688.1"/>
    <property type="molecule type" value="Genomic_DNA"/>
</dbReference>
<proteinExistence type="predicted"/>
<organism evidence="1 2">
    <name type="scientific">Basidiobolus ranarum</name>
    <dbReference type="NCBI Taxonomy" id="34480"/>
    <lineage>
        <taxon>Eukaryota</taxon>
        <taxon>Fungi</taxon>
        <taxon>Fungi incertae sedis</taxon>
        <taxon>Zoopagomycota</taxon>
        <taxon>Entomophthoromycotina</taxon>
        <taxon>Basidiobolomycetes</taxon>
        <taxon>Basidiobolales</taxon>
        <taxon>Basidiobolaceae</taxon>
        <taxon>Basidiobolus</taxon>
    </lineage>
</organism>
<evidence type="ECO:0000313" key="1">
    <source>
        <dbReference type="EMBL" id="KAK9766688.1"/>
    </source>
</evidence>
<evidence type="ECO:0008006" key="3">
    <source>
        <dbReference type="Google" id="ProtNLM"/>
    </source>
</evidence>
<comment type="caution">
    <text evidence="1">The sequence shown here is derived from an EMBL/GenBank/DDBJ whole genome shotgun (WGS) entry which is preliminary data.</text>
</comment>
<sequence length="879" mass="99868">MPLSNCQECKYDENSYWVPTMVIKGTRCVLMSKIENYISGTFQVEHDGHPIPLITLNHEIAHPRRIKYQPDCVLTIVNTPRIATPATIIGNSDYSSIDQVKEEPDMVVVKNRIRQSVDYKALSPNAQGSIMVAVDKFLTMKRLSKVNENGVINAGAPIVNNGSTGDFPECMMSPGNKEMIEILAKIQEVIEQNKKTHHQNEKIHEQNGQTHQRLALLDKKMTALLTQSYELHEYPIPRMFIILPVDVHPVNPAAIFTTKYRLYFLCECGEHTESQTAYRGSKHAVHIALHKGYDISKPKEFYAKYGPYMLYLLRALRFGLQVAGVSIPAFSKNSESDNGLDSLIDITQKTLDASITFLDTELSNITALRNDENGQEIDVSGEERLRHLEALEGADLRQLEMFIKRNDRDKVLGNLYRITTEKGHVKWVCLSHYRINYQEVAENQFRNIIHVQGGDYDEHYGKVVLTLTSAILVKEFSAALVQAKQLQELDITFIYKWQASDLKVLADAIHMTTIRSLALDVSNRDFGGFNQRASALRNIMSNKQLQTIKLKVDDWFIERGLMSIKDLSHVKVLEFGNYSFGSDRERHWIQSMQAITSACPLLERIKFKNITISRNGALSLNILFDRCGLLVHEYDRSNISVSRQDILIEAGLSVIEEMTELQIRNNAHIIDVLERQARDGDFRLEKLGLTCGRGLSDLEVGKIAKFMRRLKLTYLELSIGDCNVLPILKRVDYSLLTTFKLRGTINETIWEALDDTLKEDSMVKELTLSNTSDIYTDKGMLSGIISRIAFKSLYIHNCRGITGEEWARILSTMDLSQLSFLYISCTQFGDAAVSSLIHRLSEAESLSHLILLDTQITTSSFKNLKTVLNQTHPNIIYEF</sequence>
<dbReference type="Proteomes" id="UP001479436">
    <property type="component" value="Unassembled WGS sequence"/>
</dbReference>
<evidence type="ECO:0000313" key="2">
    <source>
        <dbReference type="Proteomes" id="UP001479436"/>
    </source>
</evidence>
<dbReference type="Gene3D" id="3.80.10.10">
    <property type="entry name" value="Ribonuclease Inhibitor"/>
    <property type="match status" value="2"/>
</dbReference>
<dbReference type="PANTHER" id="PTHR47679">
    <property type="entry name" value="PROTEIN TORNADO 1"/>
    <property type="match status" value="1"/>
</dbReference>
<name>A0ABR2WYU6_9FUNG</name>
<dbReference type="SUPFAM" id="SSF52047">
    <property type="entry name" value="RNI-like"/>
    <property type="match status" value="1"/>
</dbReference>
<protein>
    <recommendedName>
        <fullName evidence="3">RNI-like protein</fullName>
    </recommendedName>
</protein>